<dbReference type="Gene3D" id="3.40.50.300">
    <property type="entry name" value="P-loop containing nucleotide triphosphate hydrolases"/>
    <property type="match status" value="2"/>
</dbReference>
<evidence type="ECO:0000256" key="13">
    <source>
        <dbReference type="SAM" id="MobiDB-lite"/>
    </source>
</evidence>
<feature type="region of interest" description="Disordered" evidence="13">
    <location>
        <begin position="207"/>
        <end position="233"/>
    </location>
</feature>
<comment type="catalytic activity">
    <reaction evidence="11">
        <text>ATP + H2O = ADP + phosphate + H(+)</text>
        <dbReference type="Rhea" id="RHEA:13065"/>
        <dbReference type="ChEBI" id="CHEBI:15377"/>
        <dbReference type="ChEBI" id="CHEBI:15378"/>
        <dbReference type="ChEBI" id="CHEBI:30616"/>
        <dbReference type="ChEBI" id="CHEBI:43474"/>
        <dbReference type="ChEBI" id="CHEBI:456216"/>
        <dbReference type="EC" id="3.6.4.13"/>
    </reaction>
</comment>
<dbReference type="GO" id="GO:0003724">
    <property type="term" value="F:RNA helicase activity"/>
    <property type="evidence" value="ECO:0007669"/>
    <property type="project" value="UniProtKB-EC"/>
</dbReference>
<comment type="subcellular location">
    <subcellularLocation>
        <location evidence="1">Plastid</location>
        <location evidence="1">Chloroplast</location>
    </subcellularLocation>
</comment>
<dbReference type="SMART" id="SM00487">
    <property type="entry name" value="DEXDc"/>
    <property type="match status" value="1"/>
</dbReference>
<comment type="caution">
    <text evidence="16">The sequence shown here is derived from an EMBL/GenBank/DDBJ whole genome shotgun (WGS) entry which is preliminary data.</text>
</comment>
<dbReference type="Proteomes" id="UP000283530">
    <property type="component" value="Unassembled WGS sequence"/>
</dbReference>
<dbReference type="InterPro" id="IPR027417">
    <property type="entry name" value="P-loop_NTPase"/>
</dbReference>
<dbReference type="CDD" id="cd18791">
    <property type="entry name" value="SF2_C_RHA"/>
    <property type="match status" value="1"/>
</dbReference>
<reference evidence="16 17" key="1">
    <citation type="journal article" date="2019" name="Nat. Plants">
        <title>Stout camphor tree genome fills gaps in understanding of flowering plant genome evolution.</title>
        <authorList>
            <person name="Chaw S.M."/>
            <person name="Liu Y.C."/>
            <person name="Wu Y.W."/>
            <person name="Wang H.Y."/>
            <person name="Lin C.I."/>
            <person name="Wu C.S."/>
            <person name="Ke H.M."/>
            <person name="Chang L.Y."/>
            <person name="Hsu C.Y."/>
            <person name="Yang H.T."/>
            <person name="Sudianto E."/>
            <person name="Hsu M.H."/>
            <person name="Wu K.P."/>
            <person name="Wang L.N."/>
            <person name="Leebens-Mack J.H."/>
            <person name="Tsai I.J."/>
        </authorList>
    </citation>
    <scope>NUCLEOTIDE SEQUENCE [LARGE SCALE GENOMIC DNA]</scope>
    <source>
        <strain evidence="17">cv. Chaw 1501</strain>
        <tissue evidence="16">Young leaves</tissue>
    </source>
</reference>
<dbReference type="Gene3D" id="1.20.120.1080">
    <property type="match status" value="1"/>
</dbReference>
<dbReference type="PANTHER" id="PTHR18934:SF246">
    <property type="entry name" value="DEXH-BOX ATP-DEPENDENT RNA HELICASE DEXH4, CHLOROPLASTIC-RELATED"/>
    <property type="match status" value="1"/>
</dbReference>
<keyword evidence="6" id="KW-0378">Hydrolase</keyword>
<dbReference type="Pfam" id="PF26026">
    <property type="entry name" value="RNA_hel_CTD"/>
    <property type="match status" value="1"/>
</dbReference>
<evidence type="ECO:0000256" key="4">
    <source>
        <dbReference type="ARBA" id="ARBA00022640"/>
    </source>
</evidence>
<proteinExistence type="inferred from homology"/>
<keyword evidence="3" id="KW-0150">Chloroplast</keyword>
<organism evidence="16 17">
    <name type="scientific">Cinnamomum micranthum f. kanehirae</name>
    <dbReference type="NCBI Taxonomy" id="337451"/>
    <lineage>
        <taxon>Eukaryota</taxon>
        <taxon>Viridiplantae</taxon>
        <taxon>Streptophyta</taxon>
        <taxon>Embryophyta</taxon>
        <taxon>Tracheophyta</taxon>
        <taxon>Spermatophyta</taxon>
        <taxon>Magnoliopsida</taxon>
        <taxon>Magnoliidae</taxon>
        <taxon>Laurales</taxon>
        <taxon>Lauraceae</taxon>
        <taxon>Cinnamomum</taxon>
    </lineage>
</organism>
<evidence type="ECO:0000256" key="11">
    <source>
        <dbReference type="ARBA" id="ARBA00047984"/>
    </source>
</evidence>
<dbReference type="InterPro" id="IPR056890">
    <property type="entry name" value="UBA_DHX29-like"/>
</dbReference>
<keyword evidence="7 16" id="KW-0347">Helicase</keyword>
<dbReference type="PROSITE" id="PS51194">
    <property type="entry name" value="HELICASE_CTER"/>
    <property type="match status" value="1"/>
</dbReference>
<dbReference type="InterPro" id="IPR056328">
    <property type="entry name" value="DSRM_DHX29"/>
</dbReference>
<evidence type="ECO:0000256" key="7">
    <source>
        <dbReference type="ARBA" id="ARBA00022806"/>
    </source>
</evidence>
<evidence type="ECO:0000313" key="16">
    <source>
        <dbReference type="EMBL" id="RWR85536.1"/>
    </source>
</evidence>
<dbReference type="SMART" id="SM00490">
    <property type="entry name" value="HELICc"/>
    <property type="match status" value="1"/>
</dbReference>
<dbReference type="GO" id="GO:0009507">
    <property type="term" value="C:chloroplast"/>
    <property type="evidence" value="ECO:0007669"/>
    <property type="project" value="UniProtKB-SubCell"/>
</dbReference>
<dbReference type="Pfam" id="PF24899">
    <property type="entry name" value="UBA_DHX29"/>
    <property type="match status" value="1"/>
</dbReference>
<evidence type="ECO:0000259" key="15">
    <source>
        <dbReference type="PROSITE" id="PS51194"/>
    </source>
</evidence>
<evidence type="ECO:0000256" key="2">
    <source>
        <dbReference type="ARBA" id="ARBA00012552"/>
    </source>
</evidence>
<dbReference type="InterPro" id="IPR001650">
    <property type="entry name" value="Helicase_C-like"/>
</dbReference>
<gene>
    <name evidence="16" type="ORF">CKAN_01440600</name>
</gene>
<keyword evidence="10" id="KW-0809">Transit peptide</keyword>
<evidence type="ECO:0000256" key="6">
    <source>
        <dbReference type="ARBA" id="ARBA00022801"/>
    </source>
</evidence>
<dbReference type="EMBL" id="QPKB01000005">
    <property type="protein sequence ID" value="RWR85536.1"/>
    <property type="molecule type" value="Genomic_DNA"/>
</dbReference>
<feature type="domain" description="Helicase C-terminal" evidence="15">
    <location>
        <begin position="943"/>
        <end position="1118"/>
    </location>
</feature>
<dbReference type="SUPFAM" id="SSF54768">
    <property type="entry name" value="dsRNA-binding domain-like"/>
    <property type="match status" value="1"/>
</dbReference>
<feature type="region of interest" description="Disordered" evidence="13">
    <location>
        <begin position="1"/>
        <end position="42"/>
    </location>
</feature>
<evidence type="ECO:0000256" key="5">
    <source>
        <dbReference type="ARBA" id="ARBA00022741"/>
    </source>
</evidence>
<dbReference type="Pfam" id="PF24385">
    <property type="entry name" value="DSRM_DHX29"/>
    <property type="match status" value="1"/>
</dbReference>
<dbReference type="GO" id="GO:0003723">
    <property type="term" value="F:RNA binding"/>
    <property type="evidence" value="ECO:0007669"/>
    <property type="project" value="UniProtKB-KW"/>
</dbReference>
<dbReference type="Pfam" id="PF07717">
    <property type="entry name" value="OB_NTP_bind"/>
    <property type="match status" value="1"/>
</dbReference>
<dbReference type="PROSITE" id="PS51192">
    <property type="entry name" value="HELICASE_ATP_BIND_1"/>
    <property type="match status" value="1"/>
</dbReference>
<dbReference type="Pfam" id="PF04408">
    <property type="entry name" value="WHD_HA2"/>
    <property type="match status" value="1"/>
</dbReference>
<keyword evidence="5" id="KW-0547">Nucleotide-binding</keyword>
<evidence type="ECO:0000256" key="3">
    <source>
        <dbReference type="ARBA" id="ARBA00022528"/>
    </source>
</evidence>
<keyword evidence="9" id="KW-0694">RNA-binding</keyword>
<dbReference type="InterPro" id="IPR007502">
    <property type="entry name" value="Helicase-assoc_dom"/>
</dbReference>
<evidence type="ECO:0000256" key="12">
    <source>
        <dbReference type="ARBA" id="ARBA00060772"/>
    </source>
</evidence>
<dbReference type="InterPro" id="IPR048333">
    <property type="entry name" value="HA2_WH"/>
</dbReference>
<dbReference type="FunFam" id="3.40.50.300:FF:000819">
    <property type="entry name" value="ATP dependent RNA helicase, putative"/>
    <property type="match status" value="1"/>
</dbReference>
<dbReference type="SUPFAM" id="SSF52540">
    <property type="entry name" value="P-loop containing nucleoside triphosphate hydrolases"/>
    <property type="match status" value="2"/>
</dbReference>
<dbReference type="InterPro" id="IPR014001">
    <property type="entry name" value="Helicase_ATP-bd"/>
</dbReference>
<sequence>MPPKKQKQKPNQKAKASSSSSKSKPQSSNAPRPATRLQISAENERRLRRLLLNSGTLPVTSAAPTPENPISRAQKAKRLRSIYEKLSCEGFTSDQIERALSALNEGATFEAALDWLCLNLLGNELPLKFSSGTSTVSREGAEGAEGSISIISTARADWAPSQPPPAEVDDQILGVSIRTKGSHDDDVMDLGKPSQADWIRQYMKQQEEQEEWDALSGDASDDGGSAWEATDTSSRAVSIAKEYHDARLAAVEAKEKGNKKDQELAGLRIRKLKQEMASLGLSDDILVLVSGDKYTSNCLPDRIQRDSESLLNPDSRALPDEEDVPESAILDGEPVVERNMVEQCGLKLSEDVSDPLGIPDPLRVNVQEEEEPGDVDFSNLFCEDPSVSTTLPPEVLKMQKKERMVQSVNGQNLAKIDDIWRKGDPGKIPKAVLHQLCQRSGWEAPKYGKVFGNECGFSYAVSVLRTATGRGKSRKAGGLITLQLPDQYETFETAEEAQNAVAAFALYRLFPDLPVHQLVSEPYSSLVMKCQEGETLTNLEHTEDIRRADFVDSLLSTDNSVPTTSADVSFHEKLVKSQVQETTSADVSAEKAERMNYHKQVESRFLKQDFEGKLKLQRYQEMLKARASLPIAQLKGRLLHLLKENDVVVVCGETGCGKTTQVPQFILDDMIASSQGGYCSIVCTQPRRIAAISVAERVAEERCEPSPGSGGSVVGYQVRLDSARNEKTKLLFCTTGILLRKLAGNRDLAGITHVIVDEVHERSLLGDFLLIVLRNLIEQQLSHKTANLKVVLMSATVDAGLFSRYFGNCPVITAEGRSHPVSTYFLEDVYEDLKYSLASDSPVSLTYVTSSKEKVPSLHWEGMGTMEPTLAFWYPYASNRLGVVLFITTGERKTLFYLLGGDESILSQSYVNPNYLPSSYETYSDRTRNNLKILNEDVIDYDLLEDLISYIDEVYPVGAILVFLPGVAEIYMLLDKLAASYRFGSLSSDWLLPLHSSLAPADQRKVFMSPPENIRKVIVATDIAETSITIDDVVYVIDCGKHKENRYNPQKKMSSMVEDWISQANARQRCGRAGRVKPGICFCLYTRYRFEKLMRPYQVPEMLRMPLVELCLQIKSLSLGDITSFLLKAIEPPRKEAITSAISTLYEVGAIEGDEELTPLGFHLAKLPVDVLIGKMMLYGGIFGCLSPILSIAAFLSYKSPFVYPKDEIRNILQKQNVDRAKSSLLADKLDNENEADVGNRQSDHLLMMVAYNKWAKILHEKGAKAANQFCNTYFLSSSVMNMIRDMRVQFGSLLADIGFINLPKSFLNVGKMKDQLDSCFADLSQPFNMYSQHSSIVKSVLCAGLYPNVAATEEGIIGGALSNNKTLSIIPATKDRPHWYDGRREVHIHPSSINSNMKASRYPFLVFLEKVETSKVFLRDTTIISPYSILLFGGSINIQHQTGLVTIDGWLKLTAPAQTAVLFKQLRLTLHSVLKELIRKPEMATVVNNEVVKSIIHLLLEEEKPLL</sequence>
<feature type="compositionally biased region" description="Basic residues" evidence="13">
    <location>
        <begin position="1"/>
        <end position="12"/>
    </location>
</feature>
<dbReference type="CDD" id="cd17917">
    <property type="entry name" value="DEXHc_RHA-like"/>
    <property type="match status" value="1"/>
</dbReference>
<dbReference type="InterPro" id="IPR059023">
    <property type="entry name" value="RNA_hel_CTD"/>
</dbReference>
<dbReference type="PANTHER" id="PTHR18934">
    <property type="entry name" value="ATP-DEPENDENT RNA HELICASE"/>
    <property type="match status" value="1"/>
</dbReference>
<dbReference type="Pfam" id="PF00271">
    <property type="entry name" value="Helicase_C"/>
    <property type="match status" value="1"/>
</dbReference>
<comment type="similarity">
    <text evidence="12">Belongs to the DExH box helicase family.</text>
</comment>
<keyword evidence="8" id="KW-0067">ATP-binding</keyword>
<evidence type="ECO:0000259" key="14">
    <source>
        <dbReference type="PROSITE" id="PS51192"/>
    </source>
</evidence>
<dbReference type="Pfam" id="PF21010">
    <property type="entry name" value="HA2_C"/>
    <property type="match status" value="1"/>
</dbReference>
<accession>A0A3S3QJT1</accession>
<protein>
    <recommendedName>
        <fullName evidence="2">RNA helicase</fullName>
        <ecNumber evidence="2">3.6.4.13</ecNumber>
    </recommendedName>
</protein>
<feature type="domain" description="Helicase ATP-binding" evidence="14">
    <location>
        <begin position="639"/>
        <end position="815"/>
    </location>
</feature>
<dbReference type="SMART" id="SM00847">
    <property type="entry name" value="HA2"/>
    <property type="match status" value="1"/>
</dbReference>
<dbReference type="GO" id="GO:0005524">
    <property type="term" value="F:ATP binding"/>
    <property type="evidence" value="ECO:0007669"/>
    <property type="project" value="UniProtKB-KW"/>
</dbReference>
<dbReference type="GO" id="GO:0016787">
    <property type="term" value="F:hydrolase activity"/>
    <property type="evidence" value="ECO:0007669"/>
    <property type="project" value="UniProtKB-KW"/>
</dbReference>
<dbReference type="Pfam" id="PF00270">
    <property type="entry name" value="DEAD"/>
    <property type="match status" value="1"/>
</dbReference>
<dbReference type="InterPro" id="IPR011709">
    <property type="entry name" value="DEAD-box_helicase_OB_fold"/>
</dbReference>
<keyword evidence="4" id="KW-0934">Plastid</keyword>
<dbReference type="FunFam" id="3.40.50.300:FF:000500">
    <property type="entry name" value="ATP-dependent RNA helicase DHX29"/>
    <property type="match status" value="1"/>
</dbReference>
<evidence type="ECO:0000256" key="8">
    <source>
        <dbReference type="ARBA" id="ARBA00022840"/>
    </source>
</evidence>
<evidence type="ECO:0000256" key="1">
    <source>
        <dbReference type="ARBA" id="ARBA00004229"/>
    </source>
</evidence>
<dbReference type="STRING" id="337451.A0A3S3QJT1"/>
<name>A0A3S3QJT1_9MAGN</name>
<feature type="compositionally biased region" description="Low complexity" evidence="13">
    <location>
        <begin position="13"/>
        <end position="31"/>
    </location>
</feature>
<evidence type="ECO:0000313" key="17">
    <source>
        <dbReference type="Proteomes" id="UP000283530"/>
    </source>
</evidence>
<dbReference type="FunFam" id="1.20.120.1080:FF:000002">
    <property type="entry name" value="Putative ATP-dependent RNA helicase DHX36"/>
    <property type="match status" value="1"/>
</dbReference>
<evidence type="ECO:0000256" key="10">
    <source>
        <dbReference type="ARBA" id="ARBA00022946"/>
    </source>
</evidence>
<keyword evidence="17" id="KW-1185">Reference proteome</keyword>
<dbReference type="InterPro" id="IPR011545">
    <property type="entry name" value="DEAD/DEAH_box_helicase_dom"/>
</dbReference>
<feature type="compositionally biased region" description="Low complexity" evidence="13">
    <location>
        <begin position="214"/>
        <end position="226"/>
    </location>
</feature>
<dbReference type="EC" id="3.6.4.13" evidence="2"/>
<dbReference type="OrthoDB" id="5600252at2759"/>
<evidence type="ECO:0000256" key="9">
    <source>
        <dbReference type="ARBA" id="ARBA00022884"/>
    </source>
</evidence>